<evidence type="ECO:0000256" key="14">
    <source>
        <dbReference type="ARBA" id="ARBA00023315"/>
    </source>
</evidence>
<dbReference type="PANTHER" id="PTHR23063:SF2">
    <property type="entry name" value="GLYCEROL-3-PHOSPHATE ACYLTRANSFERASE 4, ISOFORM D-RELATED"/>
    <property type="match status" value="1"/>
</dbReference>
<comment type="pathway">
    <text evidence="15">Phospholipid metabolism.</text>
</comment>
<dbReference type="InterPro" id="IPR002123">
    <property type="entry name" value="Plipid/glycerol_acylTrfase"/>
</dbReference>
<dbReference type="SMART" id="SM00563">
    <property type="entry name" value="PlsC"/>
    <property type="match status" value="1"/>
</dbReference>
<keyword evidence="14 18" id="KW-0012">Acyltransferase</keyword>
<evidence type="ECO:0000256" key="10">
    <source>
        <dbReference type="ARBA" id="ARBA00023098"/>
    </source>
</evidence>
<accession>A0A8S3RYW6</accession>
<dbReference type="InterPro" id="IPR045252">
    <property type="entry name" value="LPCAT1-like"/>
</dbReference>
<dbReference type="InterPro" id="IPR036770">
    <property type="entry name" value="Ankyrin_rpt-contain_sf"/>
</dbReference>
<dbReference type="InterPro" id="IPR003591">
    <property type="entry name" value="Leu-rich_rpt_typical-subtyp"/>
</dbReference>
<comment type="subcellular location">
    <subcellularLocation>
        <location evidence="1">Membrane</location>
    </subcellularLocation>
</comment>
<evidence type="ECO:0000313" key="18">
    <source>
        <dbReference type="EMBL" id="CAG2213544.1"/>
    </source>
</evidence>
<dbReference type="Gene3D" id="1.25.40.20">
    <property type="entry name" value="Ankyrin repeat-containing domain"/>
    <property type="match status" value="1"/>
</dbReference>
<evidence type="ECO:0000256" key="6">
    <source>
        <dbReference type="ARBA" id="ARBA00022679"/>
    </source>
</evidence>
<dbReference type="InterPro" id="IPR001611">
    <property type="entry name" value="Leu-rich_rpt"/>
</dbReference>
<evidence type="ECO:0000256" key="12">
    <source>
        <dbReference type="ARBA" id="ARBA00023209"/>
    </source>
</evidence>
<keyword evidence="13" id="KW-1208">Phospholipid metabolism</keyword>
<evidence type="ECO:0000256" key="3">
    <source>
        <dbReference type="ARBA" id="ARBA00008655"/>
    </source>
</evidence>
<keyword evidence="6 18" id="KW-0808">Transferase</keyword>
<evidence type="ECO:0000256" key="13">
    <source>
        <dbReference type="ARBA" id="ARBA00023264"/>
    </source>
</evidence>
<dbReference type="OrthoDB" id="1866797at2759"/>
<evidence type="ECO:0000256" key="5">
    <source>
        <dbReference type="ARBA" id="ARBA00022614"/>
    </source>
</evidence>
<evidence type="ECO:0000256" key="7">
    <source>
        <dbReference type="ARBA" id="ARBA00022692"/>
    </source>
</evidence>
<dbReference type="SMART" id="SM00364">
    <property type="entry name" value="LRR_BAC"/>
    <property type="match status" value="6"/>
</dbReference>
<keyword evidence="8" id="KW-0677">Repeat</keyword>
<evidence type="ECO:0000256" key="9">
    <source>
        <dbReference type="ARBA" id="ARBA00022989"/>
    </source>
</evidence>
<evidence type="ECO:0000256" key="4">
    <source>
        <dbReference type="ARBA" id="ARBA00022516"/>
    </source>
</evidence>
<dbReference type="Pfam" id="PF12796">
    <property type="entry name" value="Ank_2"/>
    <property type="match status" value="2"/>
</dbReference>
<dbReference type="PANTHER" id="PTHR23063">
    <property type="entry name" value="PHOSPHOLIPID ACYLTRANSFERASE"/>
    <property type="match status" value="1"/>
</dbReference>
<dbReference type="SUPFAM" id="SSF52058">
    <property type="entry name" value="L domain-like"/>
    <property type="match status" value="1"/>
</dbReference>
<dbReference type="GO" id="GO:0008654">
    <property type="term" value="P:phospholipid biosynthetic process"/>
    <property type="evidence" value="ECO:0007669"/>
    <property type="project" value="UniProtKB-KW"/>
</dbReference>
<reference evidence="18" key="1">
    <citation type="submission" date="2021-03" db="EMBL/GenBank/DDBJ databases">
        <authorList>
            <person name="Bekaert M."/>
        </authorList>
    </citation>
    <scope>NUCLEOTIDE SEQUENCE</scope>
</reference>
<dbReference type="GO" id="GO:0019432">
    <property type="term" value="P:triglyceride biosynthetic process"/>
    <property type="evidence" value="ECO:0007669"/>
    <property type="project" value="TreeGrafter"/>
</dbReference>
<comment type="pathway">
    <text evidence="2">Lipid metabolism.</text>
</comment>
<proteinExistence type="inferred from homology"/>
<dbReference type="Proteomes" id="UP000683360">
    <property type="component" value="Unassembled WGS sequence"/>
</dbReference>
<gene>
    <name evidence="18" type="ORF">MEDL_27455</name>
</gene>
<dbReference type="Gene3D" id="3.80.10.10">
    <property type="entry name" value="Ribonuclease Inhibitor"/>
    <property type="match status" value="2"/>
</dbReference>
<evidence type="ECO:0000259" key="17">
    <source>
        <dbReference type="SMART" id="SM00563"/>
    </source>
</evidence>
<dbReference type="GO" id="GO:0004366">
    <property type="term" value="F:glycerol-3-phosphate O-acyltransferase activity"/>
    <property type="evidence" value="ECO:0007669"/>
    <property type="project" value="UniProtKB-EC"/>
</dbReference>
<dbReference type="EC" id="2.3.1.15" evidence="18"/>
<dbReference type="SMART" id="SM00369">
    <property type="entry name" value="LRR_TYP"/>
    <property type="match status" value="6"/>
</dbReference>
<keyword evidence="10" id="KW-0443">Lipid metabolism</keyword>
<dbReference type="PROSITE" id="PS51450">
    <property type="entry name" value="LRR"/>
    <property type="match status" value="1"/>
</dbReference>
<keyword evidence="16" id="KW-0040">ANK repeat</keyword>
<keyword evidence="19" id="KW-1185">Reference proteome</keyword>
<evidence type="ECO:0000256" key="11">
    <source>
        <dbReference type="ARBA" id="ARBA00023136"/>
    </source>
</evidence>
<dbReference type="InterPro" id="IPR002110">
    <property type="entry name" value="Ankyrin_rpt"/>
</dbReference>
<comment type="caution">
    <text evidence="18">The sequence shown here is derived from an EMBL/GenBank/DDBJ whole genome shotgun (WGS) entry which is preliminary data.</text>
</comment>
<dbReference type="PROSITE" id="PS50088">
    <property type="entry name" value="ANK_REPEAT"/>
    <property type="match status" value="2"/>
</dbReference>
<keyword evidence="11" id="KW-0472">Membrane</keyword>
<evidence type="ECO:0000256" key="2">
    <source>
        <dbReference type="ARBA" id="ARBA00005189"/>
    </source>
</evidence>
<dbReference type="PROSITE" id="PS50297">
    <property type="entry name" value="ANK_REP_REGION"/>
    <property type="match status" value="1"/>
</dbReference>
<feature type="domain" description="Phospholipid/glycerol acyltransferase" evidence="17">
    <location>
        <begin position="1"/>
        <end position="94"/>
    </location>
</feature>
<feature type="repeat" description="ANK" evidence="16">
    <location>
        <begin position="377"/>
        <end position="404"/>
    </location>
</feature>
<keyword evidence="4" id="KW-0444">Lipid biosynthesis</keyword>
<evidence type="ECO:0000256" key="16">
    <source>
        <dbReference type="PROSITE-ProRule" id="PRU00023"/>
    </source>
</evidence>
<keyword evidence="5" id="KW-0433">Leucine-rich repeat</keyword>
<dbReference type="Pfam" id="PF13855">
    <property type="entry name" value="LRR_8"/>
    <property type="match status" value="1"/>
</dbReference>
<sequence>MKYFLQVGQAQGGFLGVIQRALSRATSHIWFERSEVKDRHIVAKRLRDHVADKSKLPILIFPEGTCINNTSVMMFKKGSFENSDRIHPVAIKYDLRFGDAFWNSSKMGMLGHLWELLTSWALVADVWYLPPMDKQLKILRKGHTYDSKSLAYYLRYLFLAFICNQLKDTYWPLQIIIYMVNVTNIIRLINSGNAETLENGLVSVLDEWEDSGDDRDILTVPLFEDLPLLNYACTLEDICVDIVIVLISNGCDVNLPSIEGTPLQIISRNGNYQLINILLENGAILETEDDPIFSENSPFYLASLYGHTDVVRRLLSYQPSTSTFNFSQEMVKDDGVRSCLLFAACRGGNLEIVKMWLSPSMDINHPKLFVSSLEDCENGTPLYAACSGGHFEVAKFLYDMGASLTDKICREFPKIAGGILECCISFRDEDFCDEDQEAGHVAKYRHLSLGGFNYDWLAGVHNTIVELDLNENNLSTLPPEIPWCLPNLVHLNLAHNKLVKLSSPEGQILCDSFHYLSGYIFSLSEIQLGDNKLEDICHEVFQLQSLVTLNLSNNNLKYLLKTLHSQYPVVTSQTTDGSSFVQCPNLHYLNVSQNKLEMLPHEYIRKCSGLSTLDVSHNRLVSFPNAWDCNMAMLNLSHNELDRCPVSLEQYWCGTLRTLRLNNNKLEEINESVVKLGCLVELYASYNKISRLPDPDHWECSQLYLMELAHNCLGPKPTNR</sequence>
<evidence type="ECO:0000256" key="1">
    <source>
        <dbReference type="ARBA" id="ARBA00004370"/>
    </source>
</evidence>
<name>A0A8S3RYW6_MYTED</name>
<keyword evidence="12" id="KW-0594">Phospholipid biosynthesis</keyword>
<comment type="similarity">
    <text evidence="3">Belongs to the 1-acyl-sn-glycerol-3-phosphate acyltransferase family.</text>
</comment>
<protein>
    <submittedName>
        <fullName evidence="18">GPAT3_4</fullName>
        <ecNumber evidence="18">2.3.1.15</ecNumber>
    </submittedName>
</protein>
<dbReference type="EMBL" id="CAJPWZ010001361">
    <property type="protein sequence ID" value="CAG2213544.1"/>
    <property type="molecule type" value="Genomic_DNA"/>
</dbReference>
<dbReference type="SUPFAM" id="SSF48403">
    <property type="entry name" value="Ankyrin repeat"/>
    <property type="match status" value="1"/>
</dbReference>
<dbReference type="AlphaFoldDB" id="A0A8S3RYW6"/>
<dbReference type="GO" id="GO:0016020">
    <property type="term" value="C:membrane"/>
    <property type="evidence" value="ECO:0007669"/>
    <property type="project" value="UniProtKB-SubCell"/>
</dbReference>
<dbReference type="Pfam" id="PF01553">
    <property type="entry name" value="Acyltransferase"/>
    <property type="match status" value="1"/>
</dbReference>
<dbReference type="GO" id="GO:0005783">
    <property type="term" value="C:endoplasmic reticulum"/>
    <property type="evidence" value="ECO:0007669"/>
    <property type="project" value="TreeGrafter"/>
</dbReference>
<keyword evidence="7" id="KW-0812">Transmembrane</keyword>
<organism evidence="18 19">
    <name type="scientific">Mytilus edulis</name>
    <name type="common">Blue mussel</name>
    <dbReference type="NCBI Taxonomy" id="6550"/>
    <lineage>
        <taxon>Eukaryota</taxon>
        <taxon>Metazoa</taxon>
        <taxon>Spiralia</taxon>
        <taxon>Lophotrochozoa</taxon>
        <taxon>Mollusca</taxon>
        <taxon>Bivalvia</taxon>
        <taxon>Autobranchia</taxon>
        <taxon>Pteriomorphia</taxon>
        <taxon>Mytilida</taxon>
        <taxon>Mytiloidea</taxon>
        <taxon>Mytilidae</taxon>
        <taxon>Mytilinae</taxon>
        <taxon>Mytilus</taxon>
    </lineage>
</organism>
<evidence type="ECO:0000313" key="19">
    <source>
        <dbReference type="Proteomes" id="UP000683360"/>
    </source>
</evidence>
<dbReference type="CDD" id="cd07991">
    <property type="entry name" value="LPLAT_LPCAT1-like"/>
    <property type="match status" value="1"/>
</dbReference>
<feature type="repeat" description="ANK" evidence="16">
    <location>
        <begin position="258"/>
        <end position="290"/>
    </location>
</feature>
<evidence type="ECO:0000256" key="15">
    <source>
        <dbReference type="ARBA" id="ARBA00025707"/>
    </source>
</evidence>
<keyword evidence="9" id="KW-1133">Transmembrane helix</keyword>
<dbReference type="SMART" id="SM00248">
    <property type="entry name" value="ANK"/>
    <property type="match status" value="5"/>
</dbReference>
<dbReference type="InterPro" id="IPR032675">
    <property type="entry name" value="LRR_dom_sf"/>
</dbReference>
<evidence type="ECO:0000256" key="8">
    <source>
        <dbReference type="ARBA" id="ARBA00022737"/>
    </source>
</evidence>